<dbReference type="Pfam" id="PF02719">
    <property type="entry name" value="Polysacc_synt_2"/>
    <property type="match status" value="1"/>
</dbReference>
<feature type="non-terminal residue" evidence="3">
    <location>
        <position position="86"/>
    </location>
</feature>
<evidence type="ECO:0000259" key="2">
    <source>
        <dbReference type="Pfam" id="PF02719"/>
    </source>
</evidence>
<dbReference type="Gene3D" id="3.40.50.720">
    <property type="entry name" value="NAD(P)-binding Rossmann-like Domain"/>
    <property type="match status" value="1"/>
</dbReference>
<feature type="domain" description="Polysaccharide biosynthesis protein CapD-like" evidence="2">
    <location>
        <begin position="45"/>
        <end position="85"/>
    </location>
</feature>
<dbReference type="AlphaFoldDB" id="X0TSQ4"/>
<dbReference type="PANTHER" id="PTHR43318:SF1">
    <property type="entry name" value="POLYSACCHARIDE BIOSYNTHESIS PROTEIN EPSC-RELATED"/>
    <property type="match status" value="1"/>
</dbReference>
<feature type="non-terminal residue" evidence="3">
    <location>
        <position position="1"/>
    </location>
</feature>
<dbReference type="PANTHER" id="PTHR43318">
    <property type="entry name" value="UDP-N-ACETYLGLUCOSAMINE 4,6-DEHYDRATASE"/>
    <property type="match status" value="1"/>
</dbReference>
<dbReference type="InterPro" id="IPR036291">
    <property type="entry name" value="NAD(P)-bd_dom_sf"/>
</dbReference>
<evidence type="ECO:0000256" key="1">
    <source>
        <dbReference type="ARBA" id="ARBA00007430"/>
    </source>
</evidence>
<sequence>SLYDVIDGRAHLYQVREIEVEDILGREPVKIKADEAISEFKDKTVLITGAGGSIGSEICRQLLRFNPSRLIMVDHSENNLFYIESE</sequence>
<dbReference type="InterPro" id="IPR003869">
    <property type="entry name" value="Polysac_CapD-like"/>
</dbReference>
<name>X0TSQ4_9ZZZZ</name>
<comment type="similarity">
    <text evidence="1">Belongs to the polysaccharide synthase family.</text>
</comment>
<evidence type="ECO:0000313" key="3">
    <source>
        <dbReference type="EMBL" id="GAF91207.1"/>
    </source>
</evidence>
<protein>
    <recommendedName>
        <fullName evidence="2">Polysaccharide biosynthesis protein CapD-like domain-containing protein</fullName>
    </recommendedName>
</protein>
<reference evidence="3" key="1">
    <citation type="journal article" date="2014" name="Front. Microbiol.">
        <title>High frequency of phylogenetically diverse reductive dehalogenase-homologous genes in deep subseafloor sedimentary metagenomes.</title>
        <authorList>
            <person name="Kawai M."/>
            <person name="Futagami T."/>
            <person name="Toyoda A."/>
            <person name="Takaki Y."/>
            <person name="Nishi S."/>
            <person name="Hori S."/>
            <person name="Arai W."/>
            <person name="Tsubouchi T."/>
            <person name="Morono Y."/>
            <person name="Uchiyama I."/>
            <person name="Ito T."/>
            <person name="Fujiyama A."/>
            <person name="Inagaki F."/>
            <person name="Takami H."/>
        </authorList>
    </citation>
    <scope>NUCLEOTIDE SEQUENCE</scope>
    <source>
        <strain evidence="3">Expedition CK06-06</strain>
    </source>
</reference>
<dbReference type="SUPFAM" id="SSF51735">
    <property type="entry name" value="NAD(P)-binding Rossmann-fold domains"/>
    <property type="match status" value="1"/>
</dbReference>
<accession>X0TSQ4</accession>
<organism evidence="3">
    <name type="scientific">marine sediment metagenome</name>
    <dbReference type="NCBI Taxonomy" id="412755"/>
    <lineage>
        <taxon>unclassified sequences</taxon>
        <taxon>metagenomes</taxon>
        <taxon>ecological metagenomes</taxon>
    </lineage>
</organism>
<proteinExistence type="inferred from homology"/>
<gene>
    <name evidence="3" type="ORF">S01H1_24138</name>
</gene>
<dbReference type="InterPro" id="IPR051203">
    <property type="entry name" value="Polysaccharide_Synthase-Rel"/>
</dbReference>
<dbReference type="EMBL" id="BARS01014217">
    <property type="protein sequence ID" value="GAF91207.1"/>
    <property type="molecule type" value="Genomic_DNA"/>
</dbReference>
<comment type="caution">
    <text evidence="3">The sequence shown here is derived from an EMBL/GenBank/DDBJ whole genome shotgun (WGS) entry which is preliminary data.</text>
</comment>